<dbReference type="PROSITE" id="PS50005">
    <property type="entry name" value="TPR"/>
    <property type="match status" value="1"/>
</dbReference>
<dbReference type="Gene3D" id="1.25.40.10">
    <property type="entry name" value="Tetratricopeptide repeat domain"/>
    <property type="match status" value="1"/>
</dbReference>
<keyword evidence="1" id="KW-0802">TPR repeat</keyword>
<name>A0A3L6ZK19_9MICO</name>
<organism evidence="3 4">
    <name type="scientific">Mycetocola manganoxydans</name>
    <dbReference type="NCBI Taxonomy" id="699879"/>
    <lineage>
        <taxon>Bacteria</taxon>
        <taxon>Bacillati</taxon>
        <taxon>Actinomycetota</taxon>
        <taxon>Actinomycetes</taxon>
        <taxon>Micrococcales</taxon>
        <taxon>Microbacteriaceae</taxon>
        <taxon>Mycetocola</taxon>
    </lineage>
</organism>
<feature type="region of interest" description="Disordered" evidence="2">
    <location>
        <begin position="138"/>
        <end position="239"/>
    </location>
</feature>
<evidence type="ECO:0000313" key="4">
    <source>
        <dbReference type="Proteomes" id="UP000270299"/>
    </source>
</evidence>
<accession>A0A3L6ZK19</accession>
<reference evidence="3 4" key="1">
    <citation type="submission" date="2018-10" db="EMBL/GenBank/DDBJ databases">
        <authorList>
            <person name="Li J."/>
        </authorList>
    </citation>
    <scope>NUCLEOTIDE SEQUENCE [LARGE SCALE GENOMIC DNA]</scope>
    <source>
        <strain evidence="3 4">CCTCC AB209002</strain>
    </source>
</reference>
<feature type="compositionally biased region" description="Acidic residues" evidence="2">
    <location>
        <begin position="179"/>
        <end position="196"/>
    </location>
</feature>
<dbReference type="Proteomes" id="UP000270299">
    <property type="component" value="Unassembled WGS sequence"/>
</dbReference>
<evidence type="ECO:0000256" key="1">
    <source>
        <dbReference type="PROSITE-ProRule" id="PRU00339"/>
    </source>
</evidence>
<gene>
    <name evidence="3" type="ORF">D9V29_14260</name>
</gene>
<evidence type="ECO:0000256" key="2">
    <source>
        <dbReference type="SAM" id="MobiDB-lite"/>
    </source>
</evidence>
<dbReference type="AlphaFoldDB" id="A0A3L6ZK19"/>
<feature type="repeat" description="TPR" evidence="1">
    <location>
        <begin position="57"/>
        <end position="90"/>
    </location>
</feature>
<dbReference type="InterPro" id="IPR019734">
    <property type="entry name" value="TPR_rpt"/>
</dbReference>
<sequence length="239" mass="26903">MFLFSLPVVLLALFVAWKLLSMPVLADRAIEAWDRGNYERSVEASDSLMFLNVAEDWIPWFNRGTAHASAQSYSEATDDLAKALERAPAERRCDVRVNLALAWEMQGDAYFDAGYFAGARKLYETAKAVIDAGADEGCFEQQPPEEDEQQEEPEQPDTAEKLEQADERVTEKLRQSEQQEGEQQPDGDSGEPDAEDGNSGNGKVDELQERSEEAEKEKQNQDSTKRGQDGSRDYVEKPW</sequence>
<dbReference type="EMBL" id="RCUV01000023">
    <property type="protein sequence ID" value="RLP68187.1"/>
    <property type="molecule type" value="Genomic_DNA"/>
</dbReference>
<evidence type="ECO:0008006" key="5">
    <source>
        <dbReference type="Google" id="ProtNLM"/>
    </source>
</evidence>
<proteinExistence type="predicted"/>
<dbReference type="InterPro" id="IPR011990">
    <property type="entry name" value="TPR-like_helical_dom_sf"/>
</dbReference>
<comment type="caution">
    <text evidence="3">The sequence shown here is derived from an EMBL/GenBank/DDBJ whole genome shotgun (WGS) entry which is preliminary data.</text>
</comment>
<evidence type="ECO:0000313" key="3">
    <source>
        <dbReference type="EMBL" id="RLP68187.1"/>
    </source>
</evidence>
<dbReference type="SUPFAM" id="SSF48452">
    <property type="entry name" value="TPR-like"/>
    <property type="match status" value="1"/>
</dbReference>
<protein>
    <recommendedName>
        <fullName evidence="5">Tetratricopeptide repeat protein</fullName>
    </recommendedName>
</protein>
<keyword evidence="4" id="KW-1185">Reference proteome</keyword>
<feature type="compositionally biased region" description="Acidic residues" evidence="2">
    <location>
        <begin position="138"/>
        <end position="157"/>
    </location>
</feature>
<feature type="compositionally biased region" description="Basic and acidic residues" evidence="2">
    <location>
        <begin position="158"/>
        <end position="177"/>
    </location>
</feature>
<feature type="compositionally biased region" description="Basic and acidic residues" evidence="2">
    <location>
        <begin position="203"/>
        <end position="239"/>
    </location>
</feature>